<dbReference type="OrthoDB" id="127954at2759"/>
<dbReference type="PANTHER" id="PTHR33714:SF3">
    <property type="entry name" value="COUNTING FACTOR-ASSOCIATED PROTEIN A-RELATED"/>
    <property type="match status" value="1"/>
</dbReference>
<dbReference type="EMBL" id="JAGDFM010000509">
    <property type="protein sequence ID" value="KAG7377568.1"/>
    <property type="molecule type" value="Genomic_DNA"/>
</dbReference>
<protein>
    <submittedName>
        <fullName evidence="1">Uncharacterized protein</fullName>
    </submittedName>
</protein>
<evidence type="ECO:0000313" key="2">
    <source>
        <dbReference type="Proteomes" id="UP000694044"/>
    </source>
</evidence>
<proteinExistence type="predicted"/>
<evidence type="ECO:0000313" key="1">
    <source>
        <dbReference type="EMBL" id="KAG7377568.1"/>
    </source>
</evidence>
<organism evidence="1 2">
    <name type="scientific">Phytophthora pseudosyringae</name>
    <dbReference type="NCBI Taxonomy" id="221518"/>
    <lineage>
        <taxon>Eukaryota</taxon>
        <taxon>Sar</taxon>
        <taxon>Stramenopiles</taxon>
        <taxon>Oomycota</taxon>
        <taxon>Peronosporomycetes</taxon>
        <taxon>Peronosporales</taxon>
        <taxon>Peronosporaceae</taxon>
        <taxon>Phytophthora</taxon>
    </lineage>
</organism>
<accession>A0A8T1VBV0</accession>
<feature type="non-terminal residue" evidence="1">
    <location>
        <position position="353"/>
    </location>
</feature>
<gene>
    <name evidence="1" type="ORF">PHYPSEUDO_011435</name>
</gene>
<sequence length="353" mass="36125">MVYGGGATPLYLQAIVNYDTSTGGCMAPAIPTEFVAVVASPHACVATTVCAGSGAPYSRTACSGVSTFKTDMVAAFGSSPYVVVESYASGQSCDALKLTGITTYLADGKCHKTSTASYRAIRKTDGSSTVKTYTDFTCAGGEATLLDATAAQVSDSTCNADMKVYGGGVSPLYLQSTMSYDTSTGGCKSPVTPKLVLTVTQNEDTCTATTSCAGTADPFTSTACSSTSTYKSDIGTAFGSNPYVIVEKYTSGQSCDATKLTGITTYLADGKCHIIDSMTSYRGTRTLDGSSSIKTYTDPTCTAGETTLLDASTAQVTGNSCTASTSGIVDTKVYGGGATPLYLQSVVNYDTST</sequence>
<reference evidence="1" key="1">
    <citation type="submission" date="2021-02" db="EMBL/GenBank/DDBJ databases">
        <authorList>
            <person name="Palmer J.M."/>
        </authorList>
    </citation>
    <scope>NUCLEOTIDE SEQUENCE</scope>
    <source>
        <strain evidence="1">SCRP734</strain>
    </source>
</reference>
<keyword evidence="2" id="KW-1185">Reference proteome</keyword>
<name>A0A8T1VBV0_9STRA</name>
<dbReference type="Proteomes" id="UP000694044">
    <property type="component" value="Unassembled WGS sequence"/>
</dbReference>
<dbReference type="PANTHER" id="PTHR33714">
    <property type="entry name" value="COUNTING FACTOR-ASSOCIATED PROTEIN A-RELATED"/>
    <property type="match status" value="1"/>
</dbReference>
<dbReference type="AlphaFoldDB" id="A0A8T1VBV0"/>
<comment type="caution">
    <text evidence="1">The sequence shown here is derived from an EMBL/GenBank/DDBJ whole genome shotgun (WGS) entry which is preliminary data.</text>
</comment>